<feature type="non-terminal residue" evidence="1">
    <location>
        <position position="108"/>
    </location>
</feature>
<comment type="caution">
    <text evidence="1">The sequence shown here is derived from an EMBL/GenBank/DDBJ whole genome shotgun (WGS) entry which is preliminary data.</text>
</comment>
<protein>
    <submittedName>
        <fullName evidence="1">Uncharacterized protein</fullName>
    </submittedName>
</protein>
<proteinExistence type="predicted"/>
<name>A0A9N8LRT3_9BASI</name>
<dbReference type="AlphaFoldDB" id="A0A9N8LRT3"/>
<dbReference type="Proteomes" id="UP000836404">
    <property type="component" value="Unassembled WGS sequence"/>
</dbReference>
<accession>A0A9N8LRT3</accession>
<organism evidence="1 2">
    <name type="scientific">Tilletia laevis</name>
    <dbReference type="NCBI Taxonomy" id="157183"/>
    <lineage>
        <taxon>Eukaryota</taxon>
        <taxon>Fungi</taxon>
        <taxon>Dikarya</taxon>
        <taxon>Basidiomycota</taxon>
        <taxon>Ustilaginomycotina</taxon>
        <taxon>Exobasidiomycetes</taxon>
        <taxon>Tilletiales</taxon>
        <taxon>Tilletiaceae</taxon>
        <taxon>Tilletia</taxon>
    </lineage>
</organism>
<gene>
    <name evidence="1" type="ORF">JKILLFL_G7500</name>
</gene>
<evidence type="ECO:0000313" key="1">
    <source>
        <dbReference type="EMBL" id="CAD6932935.1"/>
    </source>
</evidence>
<evidence type="ECO:0000313" key="2">
    <source>
        <dbReference type="Proteomes" id="UP000836404"/>
    </source>
</evidence>
<keyword evidence="2" id="KW-1185">Reference proteome</keyword>
<sequence>MVTPLSVEKLRSGDIGINFANQLEVEQVLASEGDRWLAEAFPDQEALPTLREPTFGLLQTIVVHGIPFADKDGEGMAAALTSTNNINFINTRFLASPAKREAHPNGFG</sequence>
<dbReference type="EMBL" id="CAJHJF010003095">
    <property type="protein sequence ID" value="CAD6932935.1"/>
    <property type="molecule type" value="Genomic_DNA"/>
</dbReference>
<reference evidence="1 2" key="1">
    <citation type="submission" date="2020-10" db="EMBL/GenBank/DDBJ databases">
        <authorList>
            <person name="Sedaghatjoo S."/>
        </authorList>
    </citation>
    <scope>NUCLEOTIDE SEQUENCE [LARGE SCALE GENOMIC DNA]</scope>
    <source>
        <strain evidence="1 2">LLFL</strain>
    </source>
</reference>